<name>A0AAD8NEP8_TARER</name>
<evidence type="ECO:0000313" key="2">
    <source>
        <dbReference type="Proteomes" id="UP001229421"/>
    </source>
</evidence>
<dbReference type="PANTHER" id="PTHR11439:SF495">
    <property type="entry name" value="REVERSE TRANSCRIPTASE, RNA-DEPENDENT DNA POLYMERASE-RELATED"/>
    <property type="match status" value="1"/>
</dbReference>
<gene>
    <name evidence="1" type="ORF">QVD17_34861</name>
</gene>
<dbReference type="CDD" id="cd09272">
    <property type="entry name" value="RNase_HI_RT_Ty1"/>
    <property type="match status" value="1"/>
</dbReference>
<proteinExistence type="predicted"/>
<dbReference type="Proteomes" id="UP001229421">
    <property type="component" value="Unassembled WGS sequence"/>
</dbReference>
<accession>A0AAD8NEP8</accession>
<dbReference type="AlphaFoldDB" id="A0AAD8NEP8"/>
<dbReference type="EMBL" id="JAUHHV010000009">
    <property type="protein sequence ID" value="KAK1413100.1"/>
    <property type="molecule type" value="Genomic_DNA"/>
</dbReference>
<evidence type="ECO:0008006" key="3">
    <source>
        <dbReference type="Google" id="ProtNLM"/>
    </source>
</evidence>
<sequence>MSSMGEINFFLGLQVKQSAEGIFINQSKFVEKLLKTFKMQDCQNIRTPSDVNSKIQPDPKGKSVDQTLYRSMIGSLMYLTASRPDIIYLKGKPNLGLWYPYEGSFELYSYSDSDFGGCALDRKSTTGGCQFLGPQLDSWQCKKQTNVSVSIAEAEYIAASAGCSQCDEPHCELLCCGIHRPEVSHEVSFELQGAAKDS</sequence>
<protein>
    <recommendedName>
        <fullName evidence="3">Reverse transcriptase</fullName>
    </recommendedName>
</protein>
<comment type="caution">
    <text evidence="1">The sequence shown here is derived from an EMBL/GenBank/DDBJ whole genome shotgun (WGS) entry which is preliminary data.</text>
</comment>
<evidence type="ECO:0000313" key="1">
    <source>
        <dbReference type="EMBL" id="KAK1413100.1"/>
    </source>
</evidence>
<keyword evidence="2" id="KW-1185">Reference proteome</keyword>
<dbReference type="PANTHER" id="PTHR11439">
    <property type="entry name" value="GAG-POL-RELATED RETROTRANSPOSON"/>
    <property type="match status" value="1"/>
</dbReference>
<organism evidence="1 2">
    <name type="scientific">Tagetes erecta</name>
    <name type="common">African marigold</name>
    <dbReference type="NCBI Taxonomy" id="13708"/>
    <lineage>
        <taxon>Eukaryota</taxon>
        <taxon>Viridiplantae</taxon>
        <taxon>Streptophyta</taxon>
        <taxon>Embryophyta</taxon>
        <taxon>Tracheophyta</taxon>
        <taxon>Spermatophyta</taxon>
        <taxon>Magnoliopsida</taxon>
        <taxon>eudicotyledons</taxon>
        <taxon>Gunneridae</taxon>
        <taxon>Pentapetalae</taxon>
        <taxon>asterids</taxon>
        <taxon>campanulids</taxon>
        <taxon>Asterales</taxon>
        <taxon>Asteraceae</taxon>
        <taxon>Asteroideae</taxon>
        <taxon>Heliantheae alliance</taxon>
        <taxon>Tageteae</taxon>
        <taxon>Tagetes</taxon>
    </lineage>
</organism>
<reference evidence="1" key="1">
    <citation type="journal article" date="2023" name="bioRxiv">
        <title>Improved chromosome-level genome assembly for marigold (Tagetes erecta).</title>
        <authorList>
            <person name="Jiang F."/>
            <person name="Yuan L."/>
            <person name="Wang S."/>
            <person name="Wang H."/>
            <person name="Xu D."/>
            <person name="Wang A."/>
            <person name="Fan W."/>
        </authorList>
    </citation>
    <scope>NUCLEOTIDE SEQUENCE</scope>
    <source>
        <strain evidence="1">WSJ</strain>
        <tissue evidence="1">Leaf</tissue>
    </source>
</reference>